<dbReference type="Gene3D" id="2.60.120.10">
    <property type="entry name" value="Jelly Rolls"/>
    <property type="match status" value="1"/>
</dbReference>
<dbReference type="Proteomes" id="UP000051557">
    <property type="component" value="Unassembled WGS sequence"/>
</dbReference>
<dbReference type="InterPro" id="IPR025979">
    <property type="entry name" value="ChrR-like_cupin_dom"/>
</dbReference>
<reference evidence="2 3" key="1">
    <citation type="submission" date="2015-10" db="EMBL/GenBank/DDBJ databases">
        <title>Metagenome-Assembled Genomes uncover a global brackish microbiome.</title>
        <authorList>
            <person name="Hugerth L.W."/>
            <person name="Larsson J."/>
            <person name="Alneberg J."/>
            <person name="Lindh M.V."/>
            <person name="Legrand C."/>
            <person name="Pinhassi J."/>
            <person name="Andersson A.F."/>
        </authorList>
    </citation>
    <scope>NUCLEOTIDE SEQUENCE [LARGE SCALE GENOMIC DNA]</scope>
    <source>
        <strain evidence="2">BACL9 MAG-120820-bin42</strain>
    </source>
</reference>
<evidence type="ECO:0000313" key="2">
    <source>
        <dbReference type="EMBL" id="KRP30688.1"/>
    </source>
</evidence>
<organism evidence="2 3">
    <name type="scientific">Verrucomicrobia subdivision 6 bacterium BACL9 MAG-120820-bin42</name>
    <dbReference type="NCBI Taxonomy" id="1655634"/>
    <lineage>
        <taxon>Bacteria</taxon>
        <taxon>Pseudomonadati</taxon>
        <taxon>Verrucomicrobiota</taxon>
        <taxon>Verrucomicrobiia</taxon>
        <taxon>Verrucomicrobiales</taxon>
        <taxon>Verrucomicrobia subdivision 6</taxon>
    </lineage>
</organism>
<proteinExistence type="predicted"/>
<name>A0A0R2X3P1_9BACT</name>
<dbReference type="AlphaFoldDB" id="A0A0R2X3P1"/>
<dbReference type="EMBL" id="LIDM01000473">
    <property type="protein sequence ID" value="KRP30688.1"/>
    <property type="molecule type" value="Genomic_DNA"/>
</dbReference>
<dbReference type="SUPFAM" id="SSF51182">
    <property type="entry name" value="RmlC-like cupins"/>
    <property type="match status" value="1"/>
</dbReference>
<gene>
    <name evidence="2" type="ORF">ABS32_08445</name>
</gene>
<accession>A0A0R2X3P1</accession>
<dbReference type="InterPro" id="IPR014710">
    <property type="entry name" value="RmlC-like_jellyroll"/>
</dbReference>
<protein>
    <recommendedName>
        <fullName evidence="1">ChrR-like cupin domain-containing protein</fullName>
    </recommendedName>
</protein>
<dbReference type="Pfam" id="PF12973">
    <property type="entry name" value="Cupin_7"/>
    <property type="match status" value="1"/>
</dbReference>
<sequence>MFPTIRLPNTTMWEPGPYPGVEFAHLSQDSANGARFLLRKFAPGTTIPAHRHPQAAESVVILKGKWIEANVEYGPGSFLYAPKNTVHGPHRADKEVISVTWYDGPLTVESAEASDPAPGPVPALP</sequence>
<evidence type="ECO:0000313" key="3">
    <source>
        <dbReference type="Proteomes" id="UP000051557"/>
    </source>
</evidence>
<evidence type="ECO:0000259" key="1">
    <source>
        <dbReference type="Pfam" id="PF12973"/>
    </source>
</evidence>
<dbReference type="InterPro" id="IPR011051">
    <property type="entry name" value="RmlC_Cupin_sf"/>
</dbReference>
<comment type="caution">
    <text evidence="2">The sequence shown here is derived from an EMBL/GenBank/DDBJ whole genome shotgun (WGS) entry which is preliminary data.</text>
</comment>
<feature type="domain" description="ChrR-like cupin" evidence="1">
    <location>
        <begin position="9"/>
        <end position="102"/>
    </location>
</feature>